<evidence type="ECO:0000256" key="6">
    <source>
        <dbReference type="ARBA" id="ARBA00023004"/>
    </source>
</evidence>
<evidence type="ECO:0000256" key="1">
    <source>
        <dbReference type="ARBA" id="ARBA00004273"/>
    </source>
</evidence>
<dbReference type="EMBL" id="BRYB01006691">
    <property type="protein sequence ID" value="GMI55185.1"/>
    <property type="molecule type" value="Genomic_DNA"/>
</dbReference>
<feature type="compositionally biased region" description="Polar residues" evidence="11">
    <location>
        <begin position="1"/>
        <end position="16"/>
    </location>
</feature>
<evidence type="ECO:0000256" key="11">
    <source>
        <dbReference type="SAM" id="MobiDB-lite"/>
    </source>
</evidence>
<keyword evidence="8 10" id="KW-0472">Membrane</keyword>
<keyword evidence="7 10" id="KW-0496">Mitochondrion</keyword>
<comment type="caution">
    <text evidence="12">The sequence shown here is derived from an EMBL/GenBank/DDBJ whole genome shotgun (WGS) entry which is preliminary data.</text>
</comment>
<protein>
    <recommendedName>
        <fullName evidence="10">Holocytochrome c-type synthase</fullName>
        <ecNumber evidence="10">4.4.1.17</ecNumber>
    </recommendedName>
</protein>
<feature type="compositionally biased region" description="Basic and acidic residues" evidence="11">
    <location>
        <begin position="229"/>
        <end position="246"/>
    </location>
</feature>
<evidence type="ECO:0000256" key="7">
    <source>
        <dbReference type="ARBA" id="ARBA00023128"/>
    </source>
</evidence>
<evidence type="ECO:0000256" key="5">
    <source>
        <dbReference type="ARBA" id="ARBA00022792"/>
    </source>
</evidence>
<reference evidence="12 13" key="1">
    <citation type="journal article" date="2023" name="Commun. Biol.">
        <title>Genome analysis of Parmales, the sister group of diatoms, reveals the evolutionary specialization of diatoms from phago-mixotrophs to photoautotrophs.</title>
        <authorList>
            <person name="Ban H."/>
            <person name="Sato S."/>
            <person name="Yoshikawa S."/>
            <person name="Yamada K."/>
            <person name="Nakamura Y."/>
            <person name="Ichinomiya M."/>
            <person name="Sato N."/>
            <person name="Blanc-Mathieu R."/>
            <person name="Endo H."/>
            <person name="Kuwata A."/>
            <person name="Ogata H."/>
        </authorList>
    </citation>
    <scope>NUCLEOTIDE SEQUENCE [LARGE SCALE GENOMIC DNA]</scope>
</reference>
<keyword evidence="5 10" id="KW-0999">Mitochondrion inner membrane</keyword>
<dbReference type="PANTHER" id="PTHR12743">
    <property type="entry name" value="CYTOCHROME C1 HEME LYASE"/>
    <property type="match status" value="1"/>
</dbReference>
<dbReference type="Proteomes" id="UP001165060">
    <property type="component" value="Unassembled WGS sequence"/>
</dbReference>
<gene>
    <name evidence="12" type="ORF">TeGR_g5367</name>
</gene>
<feature type="region of interest" description="Disordered" evidence="11">
    <location>
        <begin position="1"/>
        <end position="34"/>
    </location>
</feature>
<keyword evidence="4 10" id="KW-0479">Metal-binding</keyword>
<evidence type="ECO:0000313" key="13">
    <source>
        <dbReference type="Proteomes" id="UP001165060"/>
    </source>
</evidence>
<dbReference type="EC" id="4.4.1.17" evidence="10"/>
<dbReference type="PANTHER" id="PTHR12743:SF8">
    <property type="entry name" value="PROTEIN HRI1"/>
    <property type="match status" value="1"/>
</dbReference>
<evidence type="ECO:0000256" key="2">
    <source>
        <dbReference type="ARBA" id="ARBA00007255"/>
    </source>
</evidence>
<keyword evidence="9 10" id="KW-0456">Lyase</keyword>
<evidence type="ECO:0000256" key="9">
    <source>
        <dbReference type="ARBA" id="ARBA00023239"/>
    </source>
</evidence>
<feature type="region of interest" description="Disordered" evidence="11">
    <location>
        <begin position="200"/>
        <end position="260"/>
    </location>
</feature>
<evidence type="ECO:0000313" key="12">
    <source>
        <dbReference type="EMBL" id="GMI55185.1"/>
    </source>
</evidence>
<keyword evidence="3 10" id="KW-0349">Heme</keyword>
<comment type="catalytic activity">
    <reaction evidence="10">
        <text>holo-[cytochrome c] = apo-[cytochrome c] + heme b</text>
        <dbReference type="Rhea" id="RHEA:22648"/>
        <dbReference type="Rhea" id="RHEA-COMP:10725"/>
        <dbReference type="Rhea" id="RHEA-COMP:10726"/>
        <dbReference type="ChEBI" id="CHEBI:29950"/>
        <dbReference type="ChEBI" id="CHEBI:60344"/>
        <dbReference type="ChEBI" id="CHEBI:83739"/>
        <dbReference type="EC" id="4.4.1.17"/>
    </reaction>
</comment>
<comment type="function">
    <text evidence="10">Lyase that catalyzes the covalent linking of the heme group to the cytochrome C apoprotein to produce the mature functional cytochrome.</text>
</comment>
<dbReference type="PROSITE" id="PS00822">
    <property type="entry name" value="CYTO_HEME_LYASE_2"/>
    <property type="match status" value="1"/>
</dbReference>
<dbReference type="InterPro" id="IPR000511">
    <property type="entry name" value="Holocyt_c/c1_synthase"/>
</dbReference>
<evidence type="ECO:0000256" key="4">
    <source>
        <dbReference type="ARBA" id="ARBA00022723"/>
    </source>
</evidence>
<sequence>MPSHANNLPSSNQSKPLPTERKTSTIPKGNAGGSWVYPSPQMFWNSINRKKKVGDTAEEDVEAVVAIHNNMNEKTWLKVRQWEEVIAPGGEPRLLKFIGRPTDLSPKGWLRTLLGFPLPFDRHDWTVQRASGETARYIIDYYHDETRASAAAGSGLPAMDDAGAVRSILVDVRPALDSPAMLKARALDMPLARRAGRSGFEQLPLAPTPELRAQSGEARRTWEGILRSQRADREAAKAKEEERADPRPTPANAAPLSPSEAASIDATLDRIRSDCAAQQRAVDACGTDAECARASLALTMCMAGFACPLQHGALKGVLEEGEEGGKVDVALDGVVDCVQMFGEKAVRREAQR</sequence>
<accession>A0ABQ6NBI7</accession>
<organism evidence="12 13">
    <name type="scientific">Tetraparma gracilis</name>
    <dbReference type="NCBI Taxonomy" id="2962635"/>
    <lineage>
        <taxon>Eukaryota</taxon>
        <taxon>Sar</taxon>
        <taxon>Stramenopiles</taxon>
        <taxon>Ochrophyta</taxon>
        <taxon>Bolidophyceae</taxon>
        <taxon>Parmales</taxon>
        <taxon>Triparmaceae</taxon>
        <taxon>Tetraparma</taxon>
    </lineage>
</organism>
<name>A0ABQ6NBI7_9STRA</name>
<evidence type="ECO:0000256" key="10">
    <source>
        <dbReference type="RuleBase" id="RU363130"/>
    </source>
</evidence>
<comment type="subcellular location">
    <subcellularLocation>
        <location evidence="1 10">Mitochondrion inner membrane</location>
    </subcellularLocation>
</comment>
<keyword evidence="6 10" id="KW-0408">Iron</keyword>
<evidence type="ECO:0000256" key="8">
    <source>
        <dbReference type="ARBA" id="ARBA00023136"/>
    </source>
</evidence>
<proteinExistence type="inferred from homology"/>
<comment type="similarity">
    <text evidence="2 10">Belongs to the cytochrome c-type heme lyase family.</text>
</comment>
<evidence type="ECO:0000256" key="3">
    <source>
        <dbReference type="ARBA" id="ARBA00022617"/>
    </source>
</evidence>
<dbReference type="Pfam" id="PF01265">
    <property type="entry name" value="Cyto_heme_lyase"/>
    <property type="match status" value="1"/>
</dbReference>
<keyword evidence="13" id="KW-1185">Reference proteome</keyword>